<keyword evidence="3" id="KW-1185">Reference proteome</keyword>
<dbReference type="AlphaFoldDB" id="A0A1Y1IX32"/>
<feature type="compositionally biased region" description="Low complexity" evidence="1">
    <location>
        <begin position="60"/>
        <end position="94"/>
    </location>
</feature>
<reference evidence="2 3" key="1">
    <citation type="journal article" date="2014" name="Nat. Commun.">
        <title>Klebsormidium flaccidum genome reveals primary factors for plant terrestrial adaptation.</title>
        <authorList>
            <person name="Hori K."/>
            <person name="Maruyama F."/>
            <person name="Fujisawa T."/>
            <person name="Togashi T."/>
            <person name="Yamamoto N."/>
            <person name="Seo M."/>
            <person name="Sato S."/>
            <person name="Yamada T."/>
            <person name="Mori H."/>
            <person name="Tajima N."/>
            <person name="Moriyama T."/>
            <person name="Ikeuchi M."/>
            <person name="Watanabe M."/>
            <person name="Wada H."/>
            <person name="Kobayashi K."/>
            <person name="Saito M."/>
            <person name="Masuda T."/>
            <person name="Sasaki-Sekimoto Y."/>
            <person name="Mashiguchi K."/>
            <person name="Awai K."/>
            <person name="Shimojima M."/>
            <person name="Masuda S."/>
            <person name="Iwai M."/>
            <person name="Nobusawa T."/>
            <person name="Narise T."/>
            <person name="Kondo S."/>
            <person name="Saito H."/>
            <person name="Sato R."/>
            <person name="Murakawa M."/>
            <person name="Ihara Y."/>
            <person name="Oshima-Yamada Y."/>
            <person name="Ohtaka K."/>
            <person name="Satoh M."/>
            <person name="Sonobe K."/>
            <person name="Ishii M."/>
            <person name="Ohtani R."/>
            <person name="Kanamori-Sato M."/>
            <person name="Honoki R."/>
            <person name="Miyazaki D."/>
            <person name="Mochizuki H."/>
            <person name="Umetsu J."/>
            <person name="Higashi K."/>
            <person name="Shibata D."/>
            <person name="Kamiya Y."/>
            <person name="Sato N."/>
            <person name="Nakamura Y."/>
            <person name="Tabata S."/>
            <person name="Ida S."/>
            <person name="Kurokawa K."/>
            <person name="Ohta H."/>
        </authorList>
    </citation>
    <scope>NUCLEOTIDE SEQUENCE [LARGE SCALE GENOMIC DNA]</scope>
    <source>
        <strain evidence="2 3">NIES-2285</strain>
    </source>
</reference>
<gene>
    <name evidence="2" type="ORF">KFL_011590020</name>
</gene>
<feature type="region of interest" description="Disordered" evidence="1">
    <location>
        <begin position="50"/>
        <end position="94"/>
    </location>
</feature>
<evidence type="ECO:0000256" key="1">
    <source>
        <dbReference type="SAM" id="MobiDB-lite"/>
    </source>
</evidence>
<evidence type="ECO:0000313" key="2">
    <source>
        <dbReference type="EMBL" id="GAQ92828.1"/>
    </source>
</evidence>
<accession>A0A1Y1IX32</accession>
<dbReference type="OMA" id="MERRSHQ"/>
<name>A0A1Y1IX32_KLENI</name>
<dbReference type="Proteomes" id="UP000054558">
    <property type="component" value="Unassembled WGS sequence"/>
</dbReference>
<dbReference type="EMBL" id="DF238108">
    <property type="protein sequence ID" value="GAQ92828.1"/>
    <property type="molecule type" value="Genomic_DNA"/>
</dbReference>
<proteinExistence type="predicted"/>
<protein>
    <submittedName>
        <fullName evidence="2">Uncharacterized protein</fullName>
    </submittedName>
</protein>
<organism evidence="2 3">
    <name type="scientific">Klebsormidium nitens</name>
    <name type="common">Green alga</name>
    <name type="synonym">Ulothrix nitens</name>
    <dbReference type="NCBI Taxonomy" id="105231"/>
    <lineage>
        <taxon>Eukaryota</taxon>
        <taxon>Viridiplantae</taxon>
        <taxon>Streptophyta</taxon>
        <taxon>Klebsormidiophyceae</taxon>
        <taxon>Klebsormidiales</taxon>
        <taxon>Klebsormidiaceae</taxon>
        <taxon>Klebsormidium</taxon>
    </lineage>
</organism>
<sequence>MQSGKKLHSLLQCFSSDGSRFTCCPVGVSCAQPGSVPRCVGFASLADAPTPITPAPTTPAPTTSAPTTSAPTTSAPTTSAPTTSAPTTAEPVTPAPTTLAATTAAPTTPAPTTAGPVTPSPTFVTGSAPCNPFSPNQCFNAGGSLFTCCAGACSSTPGDAPVCA</sequence>
<evidence type="ECO:0000313" key="3">
    <source>
        <dbReference type="Proteomes" id="UP000054558"/>
    </source>
</evidence>